<feature type="domain" description="Serpin" evidence="3">
    <location>
        <begin position="36"/>
        <end position="107"/>
    </location>
</feature>
<name>A0AAV6TWL4_9ARAC</name>
<comment type="caution">
    <text evidence="4">The sequence shown here is derived from an EMBL/GenBank/DDBJ whole genome shotgun (WGS) entry which is preliminary data.</text>
</comment>
<dbReference type="EMBL" id="JAFNEN010000924">
    <property type="protein sequence ID" value="KAG8176028.1"/>
    <property type="molecule type" value="Genomic_DNA"/>
</dbReference>
<keyword evidence="5" id="KW-1185">Reference proteome</keyword>
<accession>A0AAV6TWL4</accession>
<evidence type="ECO:0000313" key="5">
    <source>
        <dbReference type="Proteomes" id="UP000827092"/>
    </source>
</evidence>
<evidence type="ECO:0000256" key="2">
    <source>
        <dbReference type="ARBA" id="ARBA00022900"/>
    </source>
</evidence>
<keyword evidence="2" id="KW-0722">Serine protease inhibitor</keyword>
<evidence type="ECO:0000256" key="1">
    <source>
        <dbReference type="ARBA" id="ARBA00022690"/>
    </source>
</evidence>
<proteinExistence type="predicted"/>
<dbReference type="InterPro" id="IPR023796">
    <property type="entry name" value="Serpin_dom"/>
</dbReference>
<dbReference type="SUPFAM" id="SSF56574">
    <property type="entry name" value="Serpins"/>
    <property type="match status" value="1"/>
</dbReference>
<dbReference type="AlphaFoldDB" id="A0AAV6TWL4"/>
<evidence type="ECO:0000259" key="3">
    <source>
        <dbReference type="Pfam" id="PF00079"/>
    </source>
</evidence>
<dbReference type="GO" id="GO:0004867">
    <property type="term" value="F:serine-type endopeptidase inhibitor activity"/>
    <property type="evidence" value="ECO:0007669"/>
    <property type="project" value="UniProtKB-KW"/>
</dbReference>
<dbReference type="InterPro" id="IPR036186">
    <property type="entry name" value="Serpin_sf"/>
</dbReference>
<sequence length="108" mass="12005">MLRQGQISKHCTLPWYQITYTGANTYTTGNNLYHSGLLSSLDNSSDSYVLSCANSLVAQQDFAVKDEYKGLLTESFRASLFLADFKKEPEKAVADINKWVGEKTNGEA</sequence>
<protein>
    <recommendedName>
        <fullName evidence="3">Serpin domain-containing protein</fullName>
    </recommendedName>
</protein>
<organism evidence="4 5">
    <name type="scientific">Oedothorax gibbosus</name>
    <dbReference type="NCBI Taxonomy" id="931172"/>
    <lineage>
        <taxon>Eukaryota</taxon>
        <taxon>Metazoa</taxon>
        <taxon>Ecdysozoa</taxon>
        <taxon>Arthropoda</taxon>
        <taxon>Chelicerata</taxon>
        <taxon>Arachnida</taxon>
        <taxon>Araneae</taxon>
        <taxon>Araneomorphae</taxon>
        <taxon>Entelegynae</taxon>
        <taxon>Araneoidea</taxon>
        <taxon>Linyphiidae</taxon>
        <taxon>Erigoninae</taxon>
        <taxon>Oedothorax</taxon>
    </lineage>
</organism>
<dbReference type="Gene3D" id="3.30.497.10">
    <property type="entry name" value="Antithrombin, subunit I, domain 2"/>
    <property type="match status" value="1"/>
</dbReference>
<keyword evidence="1" id="KW-0646">Protease inhibitor</keyword>
<reference evidence="4 5" key="1">
    <citation type="journal article" date="2022" name="Nat. Ecol. Evol.">
        <title>A masculinizing supergene underlies an exaggerated male reproductive morph in a spider.</title>
        <authorList>
            <person name="Hendrickx F."/>
            <person name="De Corte Z."/>
            <person name="Sonet G."/>
            <person name="Van Belleghem S.M."/>
            <person name="Kostlbacher S."/>
            <person name="Vangestel C."/>
        </authorList>
    </citation>
    <scope>NUCLEOTIDE SEQUENCE [LARGE SCALE GENOMIC DNA]</scope>
    <source>
        <strain evidence="4">W744_W776</strain>
    </source>
</reference>
<dbReference type="Pfam" id="PF00079">
    <property type="entry name" value="Serpin"/>
    <property type="match status" value="1"/>
</dbReference>
<gene>
    <name evidence="4" type="ORF">JTE90_024670</name>
</gene>
<dbReference type="Proteomes" id="UP000827092">
    <property type="component" value="Unassembled WGS sequence"/>
</dbReference>
<evidence type="ECO:0000313" key="4">
    <source>
        <dbReference type="EMBL" id="KAG8176028.1"/>
    </source>
</evidence>
<dbReference type="InterPro" id="IPR042178">
    <property type="entry name" value="Serpin_sf_1"/>
</dbReference>